<protein>
    <recommendedName>
        <fullName evidence="3">DUF2000 domain-containing protein</fullName>
    </recommendedName>
</protein>
<gene>
    <name evidence="1" type="ORF">RUE5091_02584</name>
</gene>
<dbReference type="Proteomes" id="UP000051260">
    <property type="component" value="Unassembled WGS sequence"/>
</dbReference>
<evidence type="ECO:0000313" key="1">
    <source>
        <dbReference type="EMBL" id="CUK04064.1"/>
    </source>
</evidence>
<dbReference type="EMBL" id="CYUD01000007">
    <property type="protein sequence ID" value="CUK04064.1"/>
    <property type="molecule type" value="Genomic_DNA"/>
</dbReference>
<proteinExistence type="predicted"/>
<organism evidence="1 2">
    <name type="scientific">Ruegeria denitrificans</name>
    <dbReference type="NCBI Taxonomy" id="1715692"/>
    <lineage>
        <taxon>Bacteria</taxon>
        <taxon>Pseudomonadati</taxon>
        <taxon>Pseudomonadota</taxon>
        <taxon>Alphaproteobacteria</taxon>
        <taxon>Rhodobacterales</taxon>
        <taxon>Roseobacteraceae</taxon>
        <taxon>Ruegeria</taxon>
    </lineage>
</organism>
<dbReference type="STRING" id="1715692.RUE5091_02584"/>
<dbReference type="RefSeq" id="WP_058282271.1">
    <property type="nucleotide sequence ID" value="NZ_CYUD01000007.1"/>
</dbReference>
<dbReference type="AlphaFoldDB" id="A0A0P1IKL9"/>
<dbReference type="Gene3D" id="3.40.1490.10">
    <property type="entry name" value="Bit1"/>
    <property type="match status" value="1"/>
</dbReference>
<keyword evidence="2" id="KW-1185">Reference proteome</keyword>
<dbReference type="SUPFAM" id="SSF102462">
    <property type="entry name" value="Peptidyl-tRNA hydrolase II"/>
    <property type="match status" value="1"/>
</dbReference>
<name>A0A0P1IKL9_9RHOB</name>
<sequence>MFDTKIAIIVRDDLATWQKLNVTAFLMSGITGANPDLIGDFYKDSDGNSHLPMSVQPVIVLSGAANVLTNIRNRARNRGVETVAYIEEMFATGHDEANRAVFSEHGPDEPNTVGIALRANNKVVDKITKGAKMHG</sequence>
<reference evidence="2" key="1">
    <citation type="submission" date="2015-09" db="EMBL/GenBank/DDBJ databases">
        <authorList>
            <person name="Rodrigo-Torres L."/>
            <person name="Arahal D.R."/>
        </authorList>
    </citation>
    <scope>NUCLEOTIDE SEQUENCE [LARGE SCALE GENOMIC DNA]</scope>
    <source>
        <strain evidence="2">CECT 5091</strain>
    </source>
</reference>
<dbReference type="InterPro" id="IPR018988">
    <property type="entry name" value="DUF2000"/>
</dbReference>
<evidence type="ECO:0000313" key="2">
    <source>
        <dbReference type="Proteomes" id="UP000051260"/>
    </source>
</evidence>
<evidence type="ECO:0008006" key="3">
    <source>
        <dbReference type="Google" id="ProtNLM"/>
    </source>
</evidence>
<accession>A0A0P1IKL9</accession>
<dbReference type="OrthoDB" id="1684239at2"/>
<dbReference type="Pfam" id="PF09391">
    <property type="entry name" value="DUF2000"/>
    <property type="match status" value="1"/>
</dbReference>
<dbReference type="InterPro" id="IPR023476">
    <property type="entry name" value="Pep_tRNA_hydro_II_dom_sf"/>
</dbReference>